<feature type="domain" description="Glycoside hydrolase family 31 N-terminal" evidence="5">
    <location>
        <begin position="108"/>
        <end position="286"/>
    </location>
</feature>
<dbReference type="InterPro" id="IPR011013">
    <property type="entry name" value="Gal_mutarotase_sf_dom"/>
</dbReference>
<dbReference type="AlphaFoldDB" id="A0A9X2NPN4"/>
<protein>
    <submittedName>
        <fullName evidence="7">DUF4968 domain-containing protein</fullName>
    </submittedName>
</protein>
<dbReference type="GO" id="GO:0005975">
    <property type="term" value="P:carbohydrate metabolic process"/>
    <property type="evidence" value="ECO:0007669"/>
    <property type="project" value="InterPro"/>
</dbReference>
<dbReference type="InterPro" id="IPR013780">
    <property type="entry name" value="Glyco_hydro_b"/>
</dbReference>
<dbReference type="Gene3D" id="2.60.40.1760">
    <property type="entry name" value="glycosyl hydrolase (family 31)"/>
    <property type="match status" value="1"/>
</dbReference>
<evidence type="ECO:0000313" key="8">
    <source>
        <dbReference type="Proteomes" id="UP001143192"/>
    </source>
</evidence>
<dbReference type="RefSeq" id="WP_257930328.1">
    <property type="nucleotide sequence ID" value="NZ_JAMZED010000001.1"/>
</dbReference>
<reference evidence="7" key="2">
    <citation type="submission" date="2022-04" db="EMBL/GenBank/DDBJ databases">
        <authorList>
            <person name="Fokt H."/>
            <person name="Baines J."/>
        </authorList>
    </citation>
    <scope>NUCLEOTIDE SEQUENCE</scope>
    <source>
        <strain evidence="7">KH365_2</strain>
    </source>
</reference>
<dbReference type="CDD" id="cd14752">
    <property type="entry name" value="GH31_N"/>
    <property type="match status" value="1"/>
</dbReference>
<evidence type="ECO:0000259" key="5">
    <source>
        <dbReference type="Pfam" id="PF13802"/>
    </source>
</evidence>
<dbReference type="PANTHER" id="PTHR43863:SF2">
    <property type="entry name" value="MALTASE-GLUCOAMYLASE"/>
    <property type="match status" value="1"/>
</dbReference>
<evidence type="ECO:0000256" key="3">
    <source>
        <dbReference type="SAM" id="SignalP"/>
    </source>
</evidence>
<dbReference type="InterPro" id="IPR051816">
    <property type="entry name" value="Glycosyl_Hydrolase_31"/>
</dbReference>
<proteinExistence type="inferred from homology"/>
<dbReference type="SUPFAM" id="SSF51011">
    <property type="entry name" value="Glycosyl hydrolase domain"/>
    <property type="match status" value="1"/>
</dbReference>
<dbReference type="Pfam" id="PF13802">
    <property type="entry name" value="Gal_mutarotas_2"/>
    <property type="match status" value="1"/>
</dbReference>
<organism evidence="7 8">
    <name type="scientific">Bacteroides muris</name>
    <name type="common">ex Fokt et al. 2023</name>
    <dbReference type="NCBI Taxonomy" id="2937417"/>
    <lineage>
        <taxon>Bacteria</taxon>
        <taxon>Pseudomonadati</taxon>
        <taxon>Bacteroidota</taxon>
        <taxon>Bacteroidia</taxon>
        <taxon>Bacteroidales</taxon>
        <taxon>Bacteroidaceae</taxon>
        <taxon>Bacteroides</taxon>
    </lineage>
</organism>
<feature type="domain" description="Glycosyl hydrolase family 31 C-terminal" evidence="6">
    <location>
        <begin position="640"/>
        <end position="725"/>
    </location>
</feature>
<name>A0A9X2NPN4_9BACE</name>
<dbReference type="Gene3D" id="3.20.20.80">
    <property type="entry name" value="Glycosidases"/>
    <property type="match status" value="1"/>
</dbReference>
<reference evidence="7" key="1">
    <citation type="journal article" date="2022" name="Arch. Microbiol.">
        <title>Bacteroides muris sp. nov. isolated from the cecum of wild-derived house mice.</title>
        <authorList>
            <person name="Fokt H."/>
            <person name="Unni R."/>
            <person name="Repnik U."/>
            <person name="Schmitz R.A."/>
            <person name="Bramkamp M."/>
            <person name="Baines J.F."/>
            <person name="Unterweger D."/>
        </authorList>
    </citation>
    <scope>NUCLEOTIDE SEQUENCE</scope>
    <source>
        <strain evidence="7">KH365_2</strain>
    </source>
</reference>
<dbReference type="InterPro" id="IPR048395">
    <property type="entry name" value="Glyco_hydro_31_C"/>
</dbReference>
<accession>A0A9X2NPN4</accession>
<dbReference type="InterPro" id="IPR025887">
    <property type="entry name" value="Glyco_hydro_31_N_dom"/>
</dbReference>
<dbReference type="Pfam" id="PF21365">
    <property type="entry name" value="Glyco_hydro_31_3rd"/>
    <property type="match status" value="1"/>
</dbReference>
<dbReference type="GO" id="GO:0004553">
    <property type="term" value="F:hydrolase activity, hydrolyzing O-glycosyl compounds"/>
    <property type="evidence" value="ECO:0007669"/>
    <property type="project" value="InterPro"/>
</dbReference>
<evidence type="ECO:0000259" key="4">
    <source>
        <dbReference type="Pfam" id="PF01055"/>
    </source>
</evidence>
<dbReference type="InterPro" id="IPR000322">
    <property type="entry name" value="Glyco_hydro_31_TIM"/>
</dbReference>
<dbReference type="InterPro" id="IPR017853">
    <property type="entry name" value="GH"/>
</dbReference>
<dbReference type="GO" id="GO:0030246">
    <property type="term" value="F:carbohydrate binding"/>
    <property type="evidence" value="ECO:0007669"/>
    <property type="project" value="InterPro"/>
</dbReference>
<keyword evidence="2" id="KW-0378">Hydrolase</keyword>
<sequence length="791" mass="89692">MKKELLAVAMLLFAGGNLLAQPHVNDGTSYLMNQPLDMSADFRDLSNTLFFADHLESFDTKSGEGLVNWKRGHLMPRQAFNTNGAQPRKMRMLDFPFTAYENDPDLKFKIDFVTPRTVRIRMLTTPVEPKPAASIMLAKEPGRDGSWKVTETNDKIIYSSDYGTIQINKNPWRIVLKDKAGRILSQTAALSDADSTQVKYTPFCFVKRGSDNARRINPVFTLTADEMIFGCGESATGLNKAGQKVNLFVTDPQGPETDQMYKPIPFFMSNRGYGMFMHTSAPVTCDFGATYIGLTKMFMGDENLDLFVFFGEPKDILDEYTDLVGKPGMPPLWSFGTWMSRITYFSEKEGYDVAANIRKNKYPCDVIHFDTGWFDVDWQCDYEFSENRFQNPQQMLKDLRSQGFHVCLWQLPYFTPKNRYFSELIEKDMYVKNGNGELPYEDVVLDFSNPETVKWYQDKLAGLLNIGVSAIKVDFGEAAPLNGIYASGKSGWYEHNLYPVRYDMAVSEITKKLHNENIMWARAAWAGSQRYPLHWGGDAATTNTGLLGTLRAGLSFGLSGFSFWSHDMGGFVKSTPEDLYCRWIPFGFLTSHTRAHGAPPTEPWWYDSKRVQDVFRKSAEMKYRLMPYVYAQAKECTEKGLPMLRALFVEFPDDPGAWKVDDEYLFGSQILVAPLLESGMTGRTVYLPEGKWIDYQTEKVYEGGWHRIETGSLPIIMLVRDGSVLPHLKLAQSTAEMDWSKMSLKVYSADKKQAEGLVCLPADNRIQVVKVDCGKAKPQLLNQVEGTSLSF</sequence>
<evidence type="ECO:0000259" key="6">
    <source>
        <dbReference type="Pfam" id="PF21365"/>
    </source>
</evidence>
<dbReference type="PANTHER" id="PTHR43863">
    <property type="entry name" value="HYDROLASE, PUTATIVE (AFU_ORTHOLOGUE AFUA_1G03140)-RELATED"/>
    <property type="match status" value="1"/>
</dbReference>
<feature type="signal peptide" evidence="3">
    <location>
        <begin position="1"/>
        <end position="20"/>
    </location>
</feature>
<keyword evidence="8" id="KW-1185">Reference proteome</keyword>
<keyword evidence="3" id="KW-0732">Signal</keyword>
<comment type="caution">
    <text evidence="7">The sequence shown here is derived from an EMBL/GenBank/DDBJ whole genome shotgun (WGS) entry which is preliminary data.</text>
</comment>
<evidence type="ECO:0000256" key="1">
    <source>
        <dbReference type="ARBA" id="ARBA00007806"/>
    </source>
</evidence>
<comment type="similarity">
    <text evidence="1 2">Belongs to the glycosyl hydrolase 31 family.</text>
</comment>
<evidence type="ECO:0000313" key="7">
    <source>
        <dbReference type="EMBL" id="MCR6503126.1"/>
    </source>
</evidence>
<dbReference type="Gene3D" id="2.60.40.1180">
    <property type="entry name" value="Golgi alpha-mannosidase II"/>
    <property type="match status" value="1"/>
</dbReference>
<feature type="domain" description="Glycoside hydrolase family 31 TIM barrel" evidence="4">
    <location>
        <begin position="327"/>
        <end position="631"/>
    </location>
</feature>
<dbReference type="SUPFAM" id="SSF74650">
    <property type="entry name" value="Galactose mutarotase-like"/>
    <property type="match status" value="1"/>
</dbReference>
<dbReference type="Proteomes" id="UP001143192">
    <property type="component" value="Unassembled WGS sequence"/>
</dbReference>
<gene>
    <name evidence="7" type="ORF">M1B79_00200</name>
</gene>
<keyword evidence="2" id="KW-0326">Glycosidase</keyword>
<evidence type="ECO:0000256" key="2">
    <source>
        <dbReference type="RuleBase" id="RU361185"/>
    </source>
</evidence>
<dbReference type="SUPFAM" id="SSF51445">
    <property type="entry name" value="(Trans)glycosidases"/>
    <property type="match status" value="1"/>
</dbReference>
<feature type="chain" id="PRO_5040903126" evidence="3">
    <location>
        <begin position="21"/>
        <end position="791"/>
    </location>
</feature>
<dbReference type="EMBL" id="JAMZED010000001">
    <property type="protein sequence ID" value="MCR6503126.1"/>
    <property type="molecule type" value="Genomic_DNA"/>
</dbReference>
<dbReference type="CDD" id="cd06593">
    <property type="entry name" value="GH31_xylosidase_YicI"/>
    <property type="match status" value="1"/>
</dbReference>
<dbReference type="Pfam" id="PF01055">
    <property type="entry name" value="Glyco_hydro_31_2nd"/>
    <property type="match status" value="1"/>
</dbReference>